<dbReference type="InterPro" id="IPR020103">
    <property type="entry name" value="PsdUridine_synth_cat_dom_sf"/>
</dbReference>
<dbReference type="Gene3D" id="3.10.290.10">
    <property type="entry name" value="RNA-binding S4 domain"/>
    <property type="match status" value="1"/>
</dbReference>
<evidence type="ECO:0000256" key="4">
    <source>
        <dbReference type="ARBA" id="ARBA00031870"/>
    </source>
</evidence>
<evidence type="ECO:0000313" key="9">
    <source>
        <dbReference type="Proteomes" id="UP000008467"/>
    </source>
</evidence>
<dbReference type="GO" id="GO:0003723">
    <property type="term" value="F:RNA binding"/>
    <property type="evidence" value="ECO:0007669"/>
    <property type="project" value="UniProtKB-KW"/>
</dbReference>
<dbReference type="GO" id="GO:0140098">
    <property type="term" value="F:catalytic activity, acting on RNA"/>
    <property type="evidence" value="ECO:0007669"/>
    <property type="project" value="UniProtKB-ARBA"/>
</dbReference>
<name>F2JN62_CELLD</name>
<dbReference type="Gene3D" id="3.30.2350.10">
    <property type="entry name" value="Pseudouridine synthase"/>
    <property type="match status" value="1"/>
</dbReference>
<protein>
    <recommendedName>
        <fullName evidence="4">RNA pseudouridylate synthase</fullName>
    </recommendedName>
    <alternativeName>
        <fullName evidence="5">RNA-uridine isomerase</fullName>
    </alternativeName>
</protein>
<keyword evidence="9" id="KW-1185">Reference proteome</keyword>
<dbReference type="GO" id="GO:0001522">
    <property type="term" value="P:pseudouridine synthesis"/>
    <property type="evidence" value="ECO:0007669"/>
    <property type="project" value="InterPro"/>
</dbReference>
<feature type="domain" description="Pseudouridine synthase RsuA/RluA-like" evidence="7">
    <location>
        <begin position="92"/>
        <end position="250"/>
    </location>
</feature>
<dbReference type="InterPro" id="IPR036986">
    <property type="entry name" value="S4_RNA-bd_sf"/>
</dbReference>
<dbReference type="KEGG" id="cle:Clole_1793"/>
<evidence type="ECO:0000259" key="7">
    <source>
        <dbReference type="Pfam" id="PF00849"/>
    </source>
</evidence>
<dbReference type="InterPro" id="IPR006224">
    <property type="entry name" value="PsdUridine_synth_RluA-like_CS"/>
</dbReference>
<dbReference type="CDD" id="cd00165">
    <property type="entry name" value="S4"/>
    <property type="match status" value="1"/>
</dbReference>
<comment type="similarity">
    <text evidence="2">Belongs to the pseudouridine synthase RluA family.</text>
</comment>
<evidence type="ECO:0000256" key="2">
    <source>
        <dbReference type="ARBA" id="ARBA00010876"/>
    </source>
</evidence>
<reference evidence="8 9" key="1">
    <citation type="journal article" date="2011" name="J. Bacteriol.">
        <title>Complete genome sequence of the cellulose-degrading bacterium Cellulosilyticum lentocellum.</title>
        <authorList>
            <consortium name="US DOE Joint Genome Institute"/>
            <person name="Miller D.A."/>
            <person name="Suen G."/>
            <person name="Bruce D."/>
            <person name="Copeland A."/>
            <person name="Cheng J.F."/>
            <person name="Detter C."/>
            <person name="Goodwin L.A."/>
            <person name="Han C.S."/>
            <person name="Hauser L.J."/>
            <person name="Land M.L."/>
            <person name="Lapidus A."/>
            <person name="Lucas S."/>
            <person name="Meincke L."/>
            <person name="Pitluck S."/>
            <person name="Tapia R."/>
            <person name="Teshima H."/>
            <person name="Woyke T."/>
            <person name="Fox B.G."/>
            <person name="Angert E.R."/>
            <person name="Currie C.R."/>
        </authorList>
    </citation>
    <scope>NUCLEOTIDE SEQUENCE [LARGE SCALE GENOMIC DNA]</scope>
    <source>
        <strain evidence="9">ATCC 49066 / DSM 5427 / NCIMB 11756 / RHM5</strain>
    </source>
</reference>
<dbReference type="STRING" id="642492.Clole_1793"/>
<dbReference type="InterPro" id="IPR050188">
    <property type="entry name" value="RluA_PseudoU_synthase"/>
</dbReference>
<dbReference type="EMBL" id="CP002582">
    <property type="protein sequence ID" value="ADZ83516.1"/>
    <property type="molecule type" value="Genomic_DNA"/>
</dbReference>
<dbReference type="eggNOG" id="COG0564">
    <property type="taxonomic scope" value="Bacteria"/>
</dbReference>
<dbReference type="PROSITE" id="PS01129">
    <property type="entry name" value="PSI_RLU"/>
    <property type="match status" value="1"/>
</dbReference>
<dbReference type="Pfam" id="PF00849">
    <property type="entry name" value="PseudoU_synth_2"/>
    <property type="match status" value="1"/>
</dbReference>
<proteinExistence type="inferred from homology"/>
<sequence length="322" mass="36535">MRQITITPLEANQRLDKFLMKYLNECPKSFIYKGMRTKKIKYNGKKPQGNEILQEGDEIKIFFTEEQFKTFSSEKEVKKVPISFQTVYEDEHILIVNKPMGLLTQKDTATGHSLADEVLSYLKDNGSYDPKTSKGFTPAPCNRLDRNTAGIVLVGKHIPAVQVLGEMLQTKQISKYYMSIVLGRVTAPMILKGYHIKQEGKNEVKITTEYVEGAKPVETRILPLKTNGRYTLVEVQLVTGKTHQIRAHLSKIGHPIIGDPKYGDPIENQYFASQYGLKYQILCAYKVKFELCKAPFLYLQDRVFTVPAPAIYSQICAGEALL</sequence>
<dbReference type="SUPFAM" id="SSF55120">
    <property type="entry name" value="Pseudouridine synthase"/>
    <property type="match status" value="1"/>
</dbReference>
<evidence type="ECO:0000256" key="1">
    <source>
        <dbReference type="ARBA" id="ARBA00000073"/>
    </source>
</evidence>
<evidence type="ECO:0000313" key="8">
    <source>
        <dbReference type="EMBL" id="ADZ83516.1"/>
    </source>
</evidence>
<evidence type="ECO:0000256" key="5">
    <source>
        <dbReference type="ARBA" id="ARBA00033164"/>
    </source>
</evidence>
<evidence type="ECO:0000256" key="3">
    <source>
        <dbReference type="ARBA" id="ARBA00023235"/>
    </source>
</evidence>
<accession>F2JN62</accession>
<dbReference type="PANTHER" id="PTHR21600">
    <property type="entry name" value="MITOCHONDRIAL RNA PSEUDOURIDINE SYNTHASE"/>
    <property type="match status" value="1"/>
</dbReference>
<comment type="catalytic activity">
    <reaction evidence="1">
        <text>a uridine in RNA = a pseudouridine in RNA</text>
        <dbReference type="Rhea" id="RHEA:48348"/>
        <dbReference type="Rhea" id="RHEA-COMP:12068"/>
        <dbReference type="Rhea" id="RHEA-COMP:12069"/>
        <dbReference type="ChEBI" id="CHEBI:65314"/>
        <dbReference type="ChEBI" id="CHEBI:65315"/>
    </reaction>
</comment>
<dbReference type="RefSeq" id="WP_013656813.1">
    <property type="nucleotide sequence ID" value="NC_015275.1"/>
</dbReference>
<dbReference type="PROSITE" id="PS50889">
    <property type="entry name" value="S4"/>
    <property type="match status" value="1"/>
</dbReference>
<dbReference type="GO" id="GO:0009982">
    <property type="term" value="F:pseudouridine synthase activity"/>
    <property type="evidence" value="ECO:0007669"/>
    <property type="project" value="InterPro"/>
</dbReference>
<dbReference type="InterPro" id="IPR006145">
    <property type="entry name" value="PsdUridine_synth_RsuA/RluA"/>
</dbReference>
<dbReference type="CDD" id="cd02869">
    <property type="entry name" value="PseudoU_synth_RluA_like"/>
    <property type="match status" value="1"/>
</dbReference>
<keyword evidence="6" id="KW-0694">RNA-binding</keyword>
<evidence type="ECO:0000256" key="6">
    <source>
        <dbReference type="PROSITE-ProRule" id="PRU00182"/>
    </source>
</evidence>
<gene>
    <name evidence="8" type="ordered locus">Clole_1793</name>
</gene>
<dbReference type="PANTHER" id="PTHR21600:SF83">
    <property type="entry name" value="PSEUDOURIDYLATE SYNTHASE RPUSD4, MITOCHONDRIAL"/>
    <property type="match status" value="1"/>
</dbReference>
<dbReference type="AlphaFoldDB" id="F2JN62"/>
<keyword evidence="3" id="KW-0413">Isomerase</keyword>
<dbReference type="GO" id="GO:0006396">
    <property type="term" value="P:RNA processing"/>
    <property type="evidence" value="ECO:0007669"/>
    <property type="project" value="UniProtKB-ARBA"/>
</dbReference>
<dbReference type="Proteomes" id="UP000008467">
    <property type="component" value="Chromosome"/>
</dbReference>
<dbReference type="HOGENOM" id="CLU_016902_1_0_9"/>
<organism evidence="8 9">
    <name type="scientific">Cellulosilyticum lentocellum (strain ATCC 49066 / DSM 5427 / NCIMB 11756 / RHM5)</name>
    <name type="common">Clostridium lentocellum</name>
    <dbReference type="NCBI Taxonomy" id="642492"/>
    <lineage>
        <taxon>Bacteria</taxon>
        <taxon>Bacillati</taxon>
        <taxon>Bacillota</taxon>
        <taxon>Clostridia</taxon>
        <taxon>Lachnospirales</taxon>
        <taxon>Cellulosilyticaceae</taxon>
        <taxon>Cellulosilyticum</taxon>
    </lineage>
</organism>